<accession>L2FVS1</accession>
<organism evidence="2">
    <name type="scientific">Colletotrichum fructicola (strain Nara gc5)</name>
    <name type="common">Anthracnose fungus</name>
    <name type="synonym">Colletotrichum gloeosporioides (strain Nara gc5)</name>
    <dbReference type="NCBI Taxonomy" id="1213859"/>
    <lineage>
        <taxon>Eukaryota</taxon>
        <taxon>Fungi</taxon>
        <taxon>Dikarya</taxon>
        <taxon>Ascomycota</taxon>
        <taxon>Pezizomycotina</taxon>
        <taxon>Sordariomycetes</taxon>
        <taxon>Hypocreomycetidae</taxon>
        <taxon>Glomerellales</taxon>
        <taxon>Glomerellaceae</taxon>
        <taxon>Colletotrichum</taxon>
        <taxon>Colletotrichum gloeosporioides species complex</taxon>
    </lineage>
</organism>
<reference evidence="2" key="1">
    <citation type="submission" date="2012-08" db="EMBL/GenBank/DDBJ databases">
        <title>Genome analysis of Colletotrichum orbiculare and Colletotrichum fructicola.</title>
        <authorList>
            <person name="Gan P.H.P."/>
            <person name="Ikeda K."/>
            <person name="Irieda H."/>
            <person name="Narusaka M."/>
            <person name="O'Connell R.J."/>
            <person name="Narusaka Y."/>
            <person name="Takano Y."/>
            <person name="Kubo Y."/>
            <person name="Shirasu K."/>
        </authorList>
    </citation>
    <scope>NUCLEOTIDE SEQUENCE</scope>
    <source>
        <strain evidence="2">Nara gc5</strain>
    </source>
</reference>
<evidence type="ECO:0000313" key="2">
    <source>
        <dbReference type="EMBL" id="ELA30407.1"/>
    </source>
</evidence>
<protein>
    <submittedName>
        <fullName evidence="2">Uncharacterized protein</fullName>
    </submittedName>
</protein>
<evidence type="ECO:0000256" key="1">
    <source>
        <dbReference type="SAM" id="MobiDB-lite"/>
    </source>
</evidence>
<name>L2FVS1_COLFN</name>
<feature type="non-terminal residue" evidence="2">
    <location>
        <position position="1"/>
    </location>
</feature>
<feature type="region of interest" description="Disordered" evidence="1">
    <location>
        <begin position="1"/>
        <end position="92"/>
    </location>
</feature>
<dbReference type="AlphaFoldDB" id="L2FVS1"/>
<gene>
    <name evidence="2" type="ORF">CGGC5_9278</name>
</gene>
<dbReference type="HOGENOM" id="CLU_1849852_0_0_1"/>
<feature type="compositionally biased region" description="Low complexity" evidence="1">
    <location>
        <begin position="50"/>
        <end position="61"/>
    </location>
</feature>
<dbReference type="EMBL" id="KB020795">
    <property type="protein sequence ID" value="ELA30407.1"/>
    <property type="molecule type" value="Genomic_DNA"/>
</dbReference>
<feature type="compositionally biased region" description="Basic and acidic residues" evidence="1">
    <location>
        <begin position="34"/>
        <end position="47"/>
    </location>
</feature>
<feature type="compositionally biased region" description="Low complexity" evidence="1">
    <location>
        <begin position="9"/>
        <end position="22"/>
    </location>
</feature>
<sequence length="139" mass="13500">KGKKGKADLAPGALLGNGTAAAAPPPPPDAELDPEAKKKAKEAKENGLDAASGPAEEAALGGPPPPPPEGEEDPEAKKKAKEAKEAAGAGAVAAGLAMETDVLVGESVKPTTSTDAGFVKSSGGTSWAIGDDLRIALGG</sequence>
<proteinExistence type="predicted"/>